<organism evidence="2 3">
    <name type="scientific">Symbiodinium necroappetens</name>
    <dbReference type="NCBI Taxonomy" id="1628268"/>
    <lineage>
        <taxon>Eukaryota</taxon>
        <taxon>Sar</taxon>
        <taxon>Alveolata</taxon>
        <taxon>Dinophyceae</taxon>
        <taxon>Suessiales</taxon>
        <taxon>Symbiodiniaceae</taxon>
        <taxon>Symbiodinium</taxon>
    </lineage>
</organism>
<feature type="region of interest" description="Disordered" evidence="1">
    <location>
        <begin position="725"/>
        <end position="746"/>
    </location>
</feature>
<dbReference type="OrthoDB" id="438731at2759"/>
<name>A0A812Y398_9DINO</name>
<feature type="compositionally biased region" description="Basic and acidic residues" evidence="1">
    <location>
        <begin position="860"/>
        <end position="877"/>
    </location>
</feature>
<dbReference type="AlphaFoldDB" id="A0A812Y398"/>
<sequence length="1003" mass="113207">MEDDASRVRQLTLSVPRIEVKTYRRVCTYADGQRKPAHFVYHVQCNWSGMQRPGLEFGSNADLLSQERGDSCWWDSLPACYTIKRKWADLHRLHSLVDSELAFDKTGGFRRVKTRMPPLPEAGDLNDFLVTLAATGDAAWLQVLALSRQCLSVSIPKLSDIGQSVRSQRFIPLLLCAFDELNLLHTIYVENRLGPYFAELNKVLAEIPWQLLQDCLPLRNFATSGVSCRPRAGSRGNTFYGKGPFVLEPSFYHAASKKELQRCREAREAKTKAKEVPAPGTEKPKKLRRVGQPILGQSCQSGQPCQPIFSKDVPEAVASRQPHDALQVQLIAAVRGRVRRSDVTRVARVQLGRASKLGGQQESRKACMLPLQFLCPSNGQEGFGSLREGLLEEEKRELGRRAQLLPQELLAPPRSRPIDDLPDETSTFSSRSFWLSTPDALSASQSVERLPALPPPGFNEPFREGSAGTKRSRPVSEQKSYGVGLASLMMKPAERTEHGEVVMRDLCEGFQVCLLGEPAPQVPRSMRLKEPMKIFRLPGREETMKVYRVYCNLLQSEGVDAGGGLLPELPPDKDGKKANLHETRAFHHPSLKKANEQARRRQRRNGQLTEEIARISWSTLLQWVQHLEDLAADFRYRSVTAALNRALHQWRKKQATPRQQQEGVDLSMIIQWTWPDVTEEKIADMMLWIFEIELSKFKQPTPRLMDPHDRRILEALFRRLDDKNVGSCSPEDIAGSKEEDENEGHNDKMKNIVDVDTVKAVVGQECVELLPFLELMCESGVRAHEAATEVLLDDGRKLVLQYRRAVDSKVWVFDGTPADEEQPRRVARVFEAEVIRWRALAQATQRAEAQAAQEALLAQQRKEREKQQKEAGNAKETQEEEEELELQMVSSDSDSEPEEQELAADLQQSLGSSRTEWDEMRSELHAFVDEQRVFCGFLDTEQRSYHDLIRQEVTSLSRLVDASLRIDPGLDPAMGSPTSRPTSVQVVKPVEPSASMAQTARSP</sequence>
<dbReference type="EMBL" id="CAJNJA010040119">
    <property type="protein sequence ID" value="CAE7763268.1"/>
    <property type="molecule type" value="Genomic_DNA"/>
</dbReference>
<comment type="caution">
    <text evidence="2">The sequence shown here is derived from an EMBL/GenBank/DDBJ whole genome shotgun (WGS) entry which is preliminary data.</text>
</comment>
<protein>
    <submittedName>
        <fullName evidence="2">Uncharacterized protein</fullName>
    </submittedName>
</protein>
<feature type="region of interest" description="Disordered" evidence="1">
    <location>
        <begin position="403"/>
        <end position="429"/>
    </location>
</feature>
<evidence type="ECO:0000313" key="3">
    <source>
        <dbReference type="Proteomes" id="UP000601435"/>
    </source>
</evidence>
<evidence type="ECO:0000313" key="2">
    <source>
        <dbReference type="EMBL" id="CAE7763268.1"/>
    </source>
</evidence>
<feature type="region of interest" description="Disordered" evidence="1">
    <location>
        <begin position="449"/>
        <end position="478"/>
    </location>
</feature>
<evidence type="ECO:0000256" key="1">
    <source>
        <dbReference type="SAM" id="MobiDB-lite"/>
    </source>
</evidence>
<feature type="compositionally biased region" description="Low complexity" evidence="1">
    <location>
        <begin position="403"/>
        <end position="413"/>
    </location>
</feature>
<proteinExistence type="predicted"/>
<feature type="region of interest" description="Disordered" evidence="1">
    <location>
        <begin position="858"/>
        <end position="913"/>
    </location>
</feature>
<gene>
    <name evidence="2" type="ORF">SNEC2469_LOCUS22222</name>
</gene>
<dbReference type="Proteomes" id="UP000601435">
    <property type="component" value="Unassembled WGS sequence"/>
</dbReference>
<accession>A0A812Y398</accession>
<reference evidence="2" key="1">
    <citation type="submission" date="2021-02" db="EMBL/GenBank/DDBJ databases">
        <authorList>
            <person name="Dougan E. K."/>
            <person name="Rhodes N."/>
            <person name="Thang M."/>
            <person name="Chan C."/>
        </authorList>
    </citation>
    <scope>NUCLEOTIDE SEQUENCE</scope>
</reference>
<keyword evidence="3" id="KW-1185">Reference proteome</keyword>
<feature type="region of interest" description="Disordered" evidence="1">
    <location>
        <begin position="970"/>
        <end position="1003"/>
    </location>
</feature>
<feature type="compositionally biased region" description="Acidic residues" evidence="1">
    <location>
        <begin position="893"/>
        <end position="902"/>
    </location>
</feature>
<feature type="compositionally biased region" description="Polar residues" evidence="1">
    <location>
        <begin position="976"/>
        <end position="985"/>
    </location>
</feature>